<dbReference type="GO" id="GO:0004518">
    <property type="term" value="F:nuclease activity"/>
    <property type="evidence" value="ECO:0007669"/>
    <property type="project" value="UniProtKB-KW"/>
</dbReference>
<dbReference type="InterPro" id="IPR026103">
    <property type="entry name" value="HARBI1_animal"/>
</dbReference>
<comment type="cofactor">
    <cofactor evidence="1">
        <name>a divalent metal cation</name>
        <dbReference type="ChEBI" id="CHEBI:60240"/>
    </cofactor>
</comment>
<evidence type="ECO:0000259" key="13">
    <source>
        <dbReference type="Pfam" id="PF13359"/>
    </source>
</evidence>
<reference evidence="14" key="1">
    <citation type="submission" date="2025-08" db="UniProtKB">
        <authorList>
            <consortium name="Ensembl"/>
        </authorList>
    </citation>
    <scope>IDENTIFICATION</scope>
</reference>
<keyword evidence="6" id="KW-0963">Cytoplasm</keyword>
<dbReference type="Proteomes" id="UP000261360">
    <property type="component" value="Unplaced"/>
</dbReference>
<evidence type="ECO:0000256" key="2">
    <source>
        <dbReference type="ARBA" id="ARBA00004123"/>
    </source>
</evidence>
<sequence>VCSPQLLNERKSDYRRDLLMESEAWLISRFRLPRHVIIELRNNLDARLKRETRRSNALPVPAQVLATLGFLATSTFKREISQPTISRTMPAVLAAIKSLSRRCIQFPYNDAQQSVIKRQFYESAGFPNLVGAIDCTHLRLKASSMNDYAFINRKNYHSINVQVICDANCVGAWLQEGALQSQTHLRYPLPHSGFMSSFDPTLQTAKKHILILHPIIRTLGLVRYECFMNHTCILSYDQFCAQIFSGDYTLMKT</sequence>
<evidence type="ECO:0000256" key="11">
    <source>
        <dbReference type="ARBA" id="ARBA00030126"/>
    </source>
</evidence>
<evidence type="ECO:0000256" key="9">
    <source>
        <dbReference type="ARBA" id="ARBA00022801"/>
    </source>
</evidence>
<evidence type="ECO:0000256" key="1">
    <source>
        <dbReference type="ARBA" id="ARBA00001968"/>
    </source>
</evidence>
<organism evidence="14 15">
    <name type="scientific">Seriola lalandi dorsalis</name>
    <dbReference type="NCBI Taxonomy" id="1841481"/>
    <lineage>
        <taxon>Eukaryota</taxon>
        <taxon>Metazoa</taxon>
        <taxon>Chordata</taxon>
        <taxon>Craniata</taxon>
        <taxon>Vertebrata</taxon>
        <taxon>Euteleostomi</taxon>
        <taxon>Actinopterygii</taxon>
        <taxon>Neopterygii</taxon>
        <taxon>Teleostei</taxon>
        <taxon>Neoteleostei</taxon>
        <taxon>Acanthomorphata</taxon>
        <taxon>Carangaria</taxon>
        <taxon>Carangiformes</taxon>
        <taxon>Carangidae</taxon>
        <taxon>Seriola</taxon>
    </lineage>
</organism>
<evidence type="ECO:0000256" key="5">
    <source>
        <dbReference type="ARBA" id="ARBA00015519"/>
    </source>
</evidence>
<evidence type="ECO:0000256" key="3">
    <source>
        <dbReference type="ARBA" id="ARBA00004496"/>
    </source>
</evidence>
<feature type="domain" description="DDE Tnp4" evidence="13">
    <location>
        <begin position="133"/>
        <end position="178"/>
    </location>
</feature>
<evidence type="ECO:0000256" key="10">
    <source>
        <dbReference type="ARBA" id="ARBA00023242"/>
    </source>
</evidence>
<dbReference type="PANTHER" id="PTHR22930">
    <property type="match status" value="1"/>
</dbReference>
<evidence type="ECO:0000313" key="14">
    <source>
        <dbReference type="Ensembl" id="ENSSLDP00000020680.1"/>
    </source>
</evidence>
<dbReference type="Ensembl" id="ENSSLDT00000021371.1">
    <property type="protein sequence ID" value="ENSSLDP00000020680.1"/>
    <property type="gene ID" value="ENSSLDG00000016164.1"/>
</dbReference>
<evidence type="ECO:0000256" key="6">
    <source>
        <dbReference type="ARBA" id="ARBA00022490"/>
    </source>
</evidence>
<evidence type="ECO:0000256" key="4">
    <source>
        <dbReference type="ARBA" id="ARBA00006958"/>
    </source>
</evidence>
<evidence type="ECO:0000256" key="12">
    <source>
        <dbReference type="ARBA" id="ARBA00045850"/>
    </source>
</evidence>
<keyword evidence="15" id="KW-1185">Reference proteome</keyword>
<dbReference type="GO" id="GO:0016787">
    <property type="term" value="F:hydrolase activity"/>
    <property type="evidence" value="ECO:0007669"/>
    <property type="project" value="UniProtKB-KW"/>
</dbReference>
<dbReference type="STRING" id="1841481.ENSSLDP00000020680"/>
<keyword evidence="7" id="KW-0540">Nuclease</keyword>
<protein>
    <recommendedName>
        <fullName evidence="5">Putative nuclease HARBI1</fullName>
    </recommendedName>
    <alternativeName>
        <fullName evidence="11">Harbinger transposase-derived nuclease</fullName>
    </alternativeName>
</protein>
<comment type="subcellular location">
    <subcellularLocation>
        <location evidence="3">Cytoplasm</location>
    </subcellularLocation>
    <subcellularLocation>
        <location evidence="2">Nucleus</location>
    </subcellularLocation>
</comment>
<dbReference type="GO" id="GO:0046872">
    <property type="term" value="F:metal ion binding"/>
    <property type="evidence" value="ECO:0007669"/>
    <property type="project" value="UniProtKB-KW"/>
</dbReference>
<accession>A0A3B4XQX1</accession>
<proteinExistence type="inferred from homology"/>
<dbReference type="PANTHER" id="PTHR22930:SF85">
    <property type="entry name" value="GH03217P-RELATED"/>
    <property type="match status" value="1"/>
</dbReference>
<keyword evidence="9" id="KW-0378">Hydrolase</keyword>
<dbReference type="GO" id="GO:0005737">
    <property type="term" value="C:cytoplasm"/>
    <property type="evidence" value="ECO:0007669"/>
    <property type="project" value="UniProtKB-SubCell"/>
</dbReference>
<evidence type="ECO:0000256" key="7">
    <source>
        <dbReference type="ARBA" id="ARBA00022722"/>
    </source>
</evidence>
<keyword evidence="8" id="KW-0479">Metal-binding</keyword>
<dbReference type="GO" id="GO:0005634">
    <property type="term" value="C:nucleus"/>
    <property type="evidence" value="ECO:0007669"/>
    <property type="project" value="UniProtKB-SubCell"/>
</dbReference>
<reference evidence="14" key="2">
    <citation type="submission" date="2025-09" db="UniProtKB">
        <authorList>
            <consortium name="Ensembl"/>
        </authorList>
    </citation>
    <scope>IDENTIFICATION</scope>
</reference>
<dbReference type="PRINTS" id="PR02086">
    <property type="entry name" value="PUTNUCHARBI1"/>
</dbReference>
<dbReference type="InterPro" id="IPR027806">
    <property type="entry name" value="HARBI1_dom"/>
</dbReference>
<dbReference type="GeneTree" id="ENSGT00940000154348"/>
<name>A0A3B4XQX1_SERLL</name>
<comment type="function">
    <text evidence="12">Transposase-derived protein that may have nuclease activity. Does not have transposase activity.</text>
</comment>
<dbReference type="AlphaFoldDB" id="A0A3B4XQX1"/>
<evidence type="ECO:0000256" key="8">
    <source>
        <dbReference type="ARBA" id="ARBA00022723"/>
    </source>
</evidence>
<keyword evidence="10" id="KW-0539">Nucleus</keyword>
<dbReference type="InterPro" id="IPR045249">
    <property type="entry name" value="HARBI1-like"/>
</dbReference>
<evidence type="ECO:0000313" key="15">
    <source>
        <dbReference type="Proteomes" id="UP000261360"/>
    </source>
</evidence>
<comment type="similarity">
    <text evidence="4">Belongs to the HARBI1 family.</text>
</comment>
<dbReference type="Pfam" id="PF13359">
    <property type="entry name" value="DDE_Tnp_4"/>
    <property type="match status" value="1"/>
</dbReference>